<dbReference type="EMBL" id="JAGGKG010000009">
    <property type="protein sequence ID" value="MBP1905534.1"/>
    <property type="molecule type" value="Genomic_DNA"/>
</dbReference>
<keyword evidence="2" id="KW-1185">Reference proteome</keyword>
<gene>
    <name evidence="1" type="ORF">J2Z32_002164</name>
</gene>
<organism evidence="1 2">
    <name type="scientific">Paenibacillus turicensis</name>
    <dbReference type="NCBI Taxonomy" id="160487"/>
    <lineage>
        <taxon>Bacteria</taxon>
        <taxon>Bacillati</taxon>
        <taxon>Bacillota</taxon>
        <taxon>Bacilli</taxon>
        <taxon>Bacillales</taxon>
        <taxon>Paenibacillaceae</taxon>
        <taxon>Paenibacillus</taxon>
    </lineage>
</organism>
<dbReference type="Proteomes" id="UP001519272">
    <property type="component" value="Unassembled WGS sequence"/>
</dbReference>
<evidence type="ECO:0000313" key="2">
    <source>
        <dbReference type="Proteomes" id="UP001519272"/>
    </source>
</evidence>
<accession>A0ABS4FSY5</accession>
<dbReference type="RefSeq" id="WP_210089167.1">
    <property type="nucleotide sequence ID" value="NZ_JAGGKG010000009.1"/>
</dbReference>
<proteinExistence type="predicted"/>
<protein>
    <submittedName>
        <fullName evidence="1">Uncharacterized protein</fullName>
    </submittedName>
</protein>
<sequence>MGKARSEMTEFQFELKEVDRIIEMIKVEDKLSSILNNIISKNEKNIIESL</sequence>
<comment type="caution">
    <text evidence="1">The sequence shown here is derived from an EMBL/GenBank/DDBJ whole genome shotgun (WGS) entry which is preliminary data.</text>
</comment>
<evidence type="ECO:0000313" key="1">
    <source>
        <dbReference type="EMBL" id="MBP1905534.1"/>
    </source>
</evidence>
<name>A0ABS4FSY5_9BACL</name>
<reference evidence="1 2" key="1">
    <citation type="submission" date="2021-03" db="EMBL/GenBank/DDBJ databases">
        <title>Genomic Encyclopedia of Type Strains, Phase IV (KMG-IV): sequencing the most valuable type-strain genomes for metagenomic binning, comparative biology and taxonomic classification.</title>
        <authorList>
            <person name="Goeker M."/>
        </authorList>
    </citation>
    <scope>NUCLEOTIDE SEQUENCE [LARGE SCALE GENOMIC DNA]</scope>
    <source>
        <strain evidence="1 2">DSM 14349</strain>
    </source>
</reference>